<keyword evidence="5 9" id="KW-0560">Oxidoreductase</keyword>
<dbReference type="PRINTS" id="PR00067">
    <property type="entry name" value="CATALASE"/>
</dbReference>
<gene>
    <name evidence="12" type="ORF">PSHT_02683</name>
</gene>
<dbReference type="VEuPathDB" id="FungiDB:PSTT_10354"/>
<dbReference type="VEuPathDB" id="FungiDB:PSHT_02683"/>
<dbReference type="EMBL" id="PKSM01000023">
    <property type="protein sequence ID" value="POW21180.1"/>
    <property type="molecule type" value="Genomic_DNA"/>
</dbReference>
<evidence type="ECO:0000256" key="5">
    <source>
        <dbReference type="ARBA" id="ARBA00023002"/>
    </source>
</evidence>
<accession>A0A2S4WHB4</accession>
<dbReference type="GO" id="GO:0042744">
    <property type="term" value="P:hydrogen peroxide catabolic process"/>
    <property type="evidence" value="ECO:0007669"/>
    <property type="project" value="UniProtKB-KW"/>
</dbReference>
<dbReference type="InterPro" id="IPR024708">
    <property type="entry name" value="Catalase_AS"/>
</dbReference>
<evidence type="ECO:0000256" key="1">
    <source>
        <dbReference type="ARBA" id="ARBA00005329"/>
    </source>
</evidence>
<dbReference type="InterPro" id="IPR011614">
    <property type="entry name" value="Catalase_core"/>
</dbReference>
<dbReference type="GO" id="GO:0005777">
    <property type="term" value="C:peroxisome"/>
    <property type="evidence" value="ECO:0007669"/>
    <property type="project" value="TreeGrafter"/>
</dbReference>
<dbReference type="Proteomes" id="UP000238274">
    <property type="component" value="Unassembled WGS sequence"/>
</dbReference>
<dbReference type="PANTHER" id="PTHR11465:SF62">
    <property type="entry name" value="CATALASE T"/>
    <property type="match status" value="1"/>
</dbReference>
<dbReference type="EC" id="1.11.1.6" evidence="9"/>
<dbReference type="OrthoDB" id="6880011at2759"/>
<dbReference type="GO" id="GO:0020037">
    <property type="term" value="F:heme binding"/>
    <property type="evidence" value="ECO:0007669"/>
    <property type="project" value="InterPro"/>
</dbReference>
<keyword evidence="2 9" id="KW-0575">Peroxidase</keyword>
<dbReference type="InterPro" id="IPR018028">
    <property type="entry name" value="Catalase"/>
</dbReference>
<dbReference type="PROSITE" id="PS51402">
    <property type="entry name" value="CATALASE_3"/>
    <property type="match status" value="1"/>
</dbReference>
<evidence type="ECO:0000256" key="4">
    <source>
        <dbReference type="ARBA" id="ARBA00022723"/>
    </source>
</evidence>
<dbReference type="SMART" id="SM01060">
    <property type="entry name" value="Catalase"/>
    <property type="match status" value="1"/>
</dbReference>
<dbReference type="GO" id="GO:0005739">
    <property type="term" value="C:mitochondrion"/>
    <property type="evidence" value="ECO:0007669"/>
    <property type="project" value="TreeGrafter"/>
</dbReference>
<dbReference type="Pfam" id="PF06628">
    <property type="entry name" value="Catalase-rel"/>
    <property type="match status" value="1"/>
</dbReference>
<keyword evidence="3 8" id="KW-0349">Heme</keyword>
<dbReference type="AlphaFoldDB" id="A0A2S4WHB4"/>
<dbReference type="InterPro" id="IPR010582">
    <property type="entry name" value="Catalase_immune_responsive"/>
</dbReference>
<dbReference type="SUPFAM" id="SSF56634">
    <property type="entry name" value="Heme-dependent catalase-like"/>
    <property type="match status" value="1"/>
</dbReference>
<keyword evidence="4 8" id="KW-0479">Metal-binding</keyword>
<evidence type="ECO:0000256" key="10">
    <source>
        <dbReference type="RuleBase" id="RU004142"/>
    </source>
</evidence>
<comment type="similarity">
    <text evidence="1 9">Belongs to the catalase family.</text>
</comment>
<dbReference type="GO" id="GO:0004096">
    <property type="term" value="F:catalase activity"/>
    <property type="evidence" value="ECO:0007669"/>
    <property type="project" value="UniProtKB-EC"/>
</dbReference>
<evidence type="ECO:0000256" key="8">
    <source>
        <dbReference type="PIRSR" id="PIRSR038928-2"/>
    </source>
</evidence>
<keyword evidence="6 8" id="KW-0408">Iron</keyword>
<evidence type="ECO:0000256" key="7">
    <source>
        <dbReference type="ARBA" id="ARBA00023324"/>
    </source>
</evidence>
<protein>
    <recommendedName>
        <fullName evidence="9">Catalase</fullName>
        <ecNumber evidence="9">1.11.1.6</ecNumber>
    </recommendedName>
</protein>
<keyword evidence="13" id="KW-1185">Reference proteome</keyword>
<sequence>MQNPYPEPYEAQRLGSNGPLLLQDYHHIDLLQHFHRERIPERVVHAKGSGALGYLEITHDISDICCAKLFNKVGNKAPVVVRFSTVGGERGSPDTARDPRGFSIKIKTEKVFGIGDPVKFPHFIHTQKRYPDSNLAHGDDPNMFWDYLSQNPESIHQVMILFGDRGVPDGYRGMNAYSGHTFKFVNKSGSFKYVQIHCLADQKRGDFLTQEESVKMAGESPDHSTKDLFDAIERKEFPSWTCYVQEMSAEQAQNFRYNILDLTKLSRSNRAIGVRAITSPTRSGTERRSVLQSRLFSYNDAHIYRIGINYTQLPINESISPVANFQRDGPMALGDNQGSDHEVFIGQAIADLSIVTELDFEPARALWSKVFDDKAKERFVKNVGGHLGNVSLDRIKKDQIAIFLAVDKDLGTRVAKEIGLQDLPEPYKPEPASQATKFAPNLKSSGQMIFDNTIPV</sequence>
<organism evidence="12 13">
    <name type="scientific">Puccinia striiformis</name>
    <dbReference type="NCBI Taxonomy" id="27350"/>
    <lineage>
        <taxon>Eukaryota</taxon>
        <taxon>Fungi</taxon>
        <taxon>Dikarya</taxon>
        <taxon>Basidiomycota</taxon>
        <taxon>Pucciniomycotina</taxon>
        <taxon>Pucciniomycetes</taxon>
        <taxon>Pucciniales</taxon>
        <taxon>Pucciniaceae</taxon>
        <taxon>Puccinia</taxon>
    </lineage>
</organism>
<dbReference type="InterPro" id="IPR002226">
    <property type="entry name" value="Catalase_haem_BS"/>
</dbReference>
<evidence type="ECO:0000313" key="13">
    <source>
        <dbReference type="Proteomes" id="UP000238274"/>
    </source>
</evidence>
<comment type="cofactor">
    <cofactor evidence="8">
        <name>heme</name>
        <dbReference type="ChEBI" id="CHEBI:30413"/>
    </cofactor>
</comment>
<dbReference type="InterPro" id="IPR020835">
    <property type="entry name" value="Catalase_sf"/>
</dbReference>
<evidence type="ECO:0000259" key="11">
    <source>
        <dbReference type="SMART" id="SM01060"/>
    </source>
</evidence>
<dbReference type="Gene3D" id="2.40.180.10">
    <property type="entry name" value="Catalase core domain"/>
    <property type="match status" value="2"/>
</dbReference>
<comment type="function">
    <text evidence="10">Catalyzes the degradation of hydrogen peroxide (H(2)O(2)) generated by peroxisomal oxidases to water and oxygen, thereby protecting cells from the toxic effects of hydrogen peroxide.</text>
</comment>
<dbReference type="PANTHER" id="PTHR11465">
    <property type="entry name" value="CATALASE"/>
    <property type="match status" value="1"/>
</dbReference>
<reference evidence="13" key="3">
    <citation type="journal article" date="2018" name="Mol. Plant Microbe Interact.">
        <title>Genome sequence resources for the wheat stripe rust pathogen (Puccinia striiformis f. sp. tritici) and the barley stripe rust pathogen (Puccinia striiformis f. sp. hordei).</title>
        <authorList>
            <person name="Xia C."/>
            <person name="Wang M."/>
            <person name="Yin C."/>
            <person name="Cornejo O.E."/>
            <person name="Hulbert S.H."/>
            <person name="Chen X."/>
        </authorList>
    </citation>
    <scope>NUCLEOTIDE SEQUENCE [LARGE SCALE GENOMIC DNA]</scope>
    <source>
        <strain evidence="13">93TX-2</strain>
    </source>
</reference>
<feature type="non-terminal residue" evidence="12">
    <location>
        <position position="456"/>
    </location>
</feature>
<evidence type="ECO:0000256" key="9">
    <source>
        <dbReference type="RuleBase" id="RU000498"/>
    </source>
</evidence>
<evidence type="ECO:0000313" key="12">
    <source>
        <dbReference type="EMBL" id="POW21180.1"/>
    </source>
</evidence>
<dbReference type="InterPro" id="IPR024711">
    <property type="entry name" value="Catalase_clade1/3"/>
</dbReference>
<keyword evidence="7 9" id="KW-0376">Hydrogen peroxide</keyword>
<evidence type="ECO:0000256" key="3">
    <source>
        <dbReference type="ARBA" id="ARBA00022617"/>
    </source>
</evidence>
<evidence type="ECO:0000256" key="6">
    <source>
        <dbReference type="ARBA" id="ARBA00023004"/>
    </source>
</evidence>
<dbReference type="PIRSF" id="PIRSF038928">
    <property type="entry name" value="Catalase_clade1-3"/>
    <property type="match status" value="1"/>
</dbReference>
<proteinExistence type="inferred from homology"/>
<comment type="caution">
    <text evidence="12">The sequence shown here is derived from an EMBL/GenBank/DDBJ whole genome shotgun (WGS) entry which is preliminary data.</text>
</comment>
<comment type="catalytic activity">
    <reaction evidence="9">
        <text>2 H2O2 = O2 + 2 H2O</text>
        <dbReference type="Rhea" id="RHEA:20309"/>
        <dbReference type="ChEBI" id="CHEBI:15377"/>
        <dbReference type="ChEBI" id="CHEBI:15379"/>
        <dbReference type="ChEBI" id="CHEBI:16240"/>
        <dbReference type="EC" id="1.11.1.6"/>
    </reaction>
</comment>
<feature type="binding site" description="axial binding residue" evidence="8">
    <location>
        <position position="298"/>
    </location>
    <ligand>
        <name>heme</name>
        <dbReference type="ChEBI" id="CHEBI:30413"/>
    </ligand>
    <ligandPart>
        <name>Fe</name>
        <dbReference type="ChEBI" id="CHEBI:18248"/>
    </ligandPart>
</feature>
<feature type="domain" description="Catalase core" evidence="11">
    <location>
        <begin position="3"/>
        <end position="353"/>
    </location>
</feature>
<name>A0A2S4WHB4_9BASI</name>
<evidence type="ECO:0000256" key="2">
    <source>
        <dbReference type="ARBA" id="ARBA00022559"/>
    </source>
</evidence>
<dbReference type="GO" id="GO:0042542">
    <property type="term" value="P:response to hydrogen peroxide"/>
    <property type="evidence" value="ECO:0007669"/>
    <property type="project" value="TreeGrafter"/>
</dbReference>
<dbReference type="PROSITE" id="PS00438">
    <property type="entry name" value="CATALASE_2"/>
    <property type="match status" value="1"/>
</dbReference>
<dbReference type="PROSITE" id="PS00437">
    <property type="entry name" value="CATALASE_1"/>
    <property type="match status" value="1"/>
</dbReference>
<reference evidence="13" key="2">
    <citation type="journal article" date="2018" name="BMC Genomics">
        <title>Genomic insights into host adaptation between the wheat stripe rust pathogen (Puccinia striiformis f. sp. tritici) and the barley stripe rust pathogen (Puccinia striiformis f. sp. hordei).</title>
        <authorList>
            <person name="Xia C."/>
            <person name="Wang M."/>
            <person name="Yin C."/>
            <person name="Cornejo O.E."/>
            <person name="Hulbert S.H."/>
            <person name="Chen X."/>
        </authorList>
    </citation>
    <scope>NUCLEOTIDE SEQUENCE [LARGE SCALE GENOMIC DNA]</scope>
    <source>
        <strain evidence="13">93TX-2</strain>
    </source>
</reference>
<reference evidence="12 13" key="1">
    <citation type="submission" date="2017-12" db="EMBL/GenBank/DDBJ databases">
        <title>Gene loss provides genomic basis for host adaptation in cereal stripe rust fungi.</title>
        <authorList>
            <person name="Xia C."/>
        </authorList>
    </citation>
    <scope>NUCLEOTIDE SEQUENCE [LARGE SCALE GENOMIC DNA]</scope>
    <source>
        <strain evidence="12 13">93TX-2</strain>
    </source>
</reference>
<dbReference type="Pfam" id="PF00199">
    <property type="entry name" value="Catalase"/>
    <property type="match status" value="2"/>
</dbReference>
<dbReference type="GO" id="GO:0046872">
    <property type="term" value="F:metal ion binding"/>
    <property type="evidence" value="ECO:0007669"/>
    <property type="project" value="UniProtKB-KW"/>
</dbReference>